<dbReference type="InterPro" id="IPR044974">
    <property type="entry name" value="Disease_R_plants"/>
</dbReference>
<dbReference type="AlphaFoldDB" id="A0A9J5WIE7"/>
<gene>
    <name evidence="5" type="ORF">H5410_055751</name>
</gene>
<name>A0A9J5WIE7_SOLCO</name>
<evidence type="ECO:0000313" key="5">
    <source>
        <dbReference type="EMBL" id="KAG5575617.1"/>
    </source>
</evidence>
<keyword evidence="2" id="KW-0175">Coiled coil</keyword>
<dbReference type="InterPro" id="IPR027417">
    <property type="entry name" value="P-loop_NTPase"/>
</dbReference>
<keyword evidence="3" id="KW-0472">Membrane</keyword>
<evidence type="ECO:0000256" key="1">
    <source>
        <dbReference type="ARBA" id="ARBA00004170"/>
    </source>
</evidence>
<dbReference type="GO" id="GO:0043531">
    <property type="term" value="F:ADP binding"/>
    <property type="evidence" value="ECO:0007669"/>
    <property type="project" value="InterPro"/>
</dbReference>
<evidence type="ECO:0000259" key="4">
    <source>
        <dbReference type="Pfam" id="PF00931"/>
    </source>
</evidence>
<dbReference type="InterPro" id="IPR002182">
    <property type="entry name" value="NB-ARC"/>
</dbReference>
<comment type="caution">
    <text evidence="5">The sequence shown here is derived from an EMBL/GenBank/DDBJ whole genome shotgun (WGS) entry which is preliminary data.</text>
</comment>
<dbReference type="PANTHER" id="PTHR11017">
    <property type="entry name" value="LEUCINE-RICH REPEAT-CONTAINING PROTEIN"/>
    <property type="match status" value="1"/>
</dbReference>
<dbReference type="Proteomes" id="UP000824120">
    <property type="component" value="Chromosome 11"/>
</dbReference>
<dbReference type="GO" id="GO:0016020">
    <property type="term" value="C:membrane"/>
    <property type="evidence" value="ECO:0007669"/>
    <property type="project" value="UniProtKB-SubCell"/>
</dbReference>
<accession>A0A9J5WIE7</accession>
<organism evidence="5 6">
    <name type="scientific">Solanum commersonii</name>
    <name type="common">Commerson's wild potato</name>
    <name type="synonym">Commerson's nightshade</name>
    <dbReference type="NCBI Taxonomy" id="4109"/>
    <lineage>
        <taxon>Eukaryota</taxon>
        <taxon>Viridiplantae</taxon>
        <taxon>Streptophyta</taxon>
        <taxon>Embryophyta</taxon>
        <taxon>Tracheophyta</taxon>
        <taxon>Spermatophyta</taxon>
        <taxon>Magnoliopsida</taxon>
        <taxon>eudicotyledons</taxon>
        <taxon>Gunneridae</taxon>
        <taxon>Pentapetalae</taxon>
        <taxon>asterids</taxon>
        <taxon>lamiids</taxon>
        <taxon>Solanales</taxon>
        <taxon>Solanaceae</taxon>
        <taxon>Solanoideae</taxon>
        <taxon>Solaneae</taxon>
        <taxon>Solanum</taxon>
    </lineage>
</organism>
<reference evidence="5 6" key="1">
    <citation type="submission" date="2020-09" db="EMBL/GenBank/DDBJ databases">
        <title>De no assembly of potato wild relative species, Solanum commersonii.</title>
        <authorList>
            <person name="Cho K."/>
        </authorList>
    </citation>
    <scope>NUCLEOTIDE SEQUENCE [LARGE SCALE GENOMIC DNA]</scope>
    <source>
        <strain evidence="5">LZ3.2</strain>
        <tissue evidence="5">Leaf</tissue>
    </source>
</reference>
<dbReference type="EMBL" id="JACXVP010000011">
    <property type="protein sequence ID" value="KAG5575617.1"/>
    <property type="molecule type" value="Genomic_DNA"/>
</dbReference>
<protein>
    <recommendedName>
        <fullName evidence="4">NB-ARC domain-containing protein</fullName>
    </recommendedName>
</protein>
<dbReference type="GO" id="GO:0006952">
    <property type="term" value="P:defense response"/>
    <property type="evidence" value="ECO:0007669"/>
    <property type="project" value="InterPro"/>
</dbReference>
<dbReference type="PANTHER" id="PTHR11017:SF569">
    <property type="entry name" value="DISEASE RESISTANCE PROTEIN"/>
    <property type="match status" value="1"/>
</dbReference>
<evidence type="ECO:0000313" key="6">
    <source>
        <dbReference type="Proteomes" id="UP000824120"/>
    </source>
</evidence>
<dbReference type="Gene3D" id="3.40.50.300">
    <property type="entry name" value="P-loop containing nucleotide triphosphate hydrolases"/>
    <property type="match status" value="1"/>
</dbReference>
<comment type="subcellular location">
    <subcellularLocation>
        <location evidence="1">Membrane</location>
        <topology evidence="1">Peripheral membrane protein</topology>
    </subcellularLocation>
</comment>
<dbReference type="Pfam" id="PF00931">
    <property type="entry name" value="NB-ARC"/>
    <property type="match status" value="1"/>
</dbReference>
<dbReference type="GO" id="GO:0005524">
    <property type="term" value="F:ATP binding"/>
    <property type="evidence" value="ECO:0007669"/>
    <property type="project" value="UniProtKB-KW"/>
</dbReference>
<proteinExistence type="predicted"/>
<dbReference type="SUPFAM" id="SSF52540">
    <property type="entry name" value="P-loop containing nucleoside triphosphate hydrolases"/>
    <property type="match status" value="1"/>
</dbReference>
<feature type="domain" description="NB-ARC" evidence="4">
    <location>
        <begin position="38"/>
        <end position="78"/>
    </location>
</feature>
<sequence>MEYSIMIESDCIQHIVDKVSSKLCKTSISFLRNVVGIDTHIEKVKSLLEMEFNDVRIVGIWGMGGVGKTTIARAIFYTNSNRFGGAFFLADIK</sequence>
<evidence type="ECO:0000256" key="3">
    <source>
        <dbReference type="ARBA" id="ARBA00023136"/>
    </source>
</evidence>
<keyword evidence="6" id="KW-1185">Reference proteome</keyword>
<evidence type="ECO:0000256" key="2">
    <source>
        <dbReference type="ARBA" id="ARBA00023054"/>
    </source>
</evidence>
<dbReference type="OrthoDB" id="1306028at2759"/>